<dbReference type="EMBL" id="CP044222">
    <property type="protein sequence ID" value="QEW05390.1"/>
    <property type="molecule type" value="Genomic_DNA"/>
</dbReference>
<dbReference type="CDD" id="cd05269">
    <property type="entry name" value="TMR_SDR_a"/>
    <property type="match status" value="1"/>
</dbReference>
<dbReference type="Gene3D" id="3.90.25.10">
    <property type="entry name" value="UDP-galactose 4-epimerase, domain 1"/>
    <property type="match status" value="1"/>
</dbReference>
<keyword evidence="3" id="KW-1185">Reference proteome</keyword>
<dbReference type="Gene3D" id="3.40.50.720">
    <property type="entry name" value="NAD(P)-binding Rossmann-like Domain"/>
    <property type="match status" value="1"/>
</dbReference>
<dbReference type="Pfam" id="PF13460">
    <property type="entry name" value="NAD_binding_10"/>
    <property type="match status" value="1"/>
</dbReference>
<proteinExistence type="predicted"/>
<dbReference type="InterPro" id="IPR052718">
    <property type="entry name" value="NmrA-type_oxidoreductase"/>
</dbReference>
<organism evidence="2 3">
    <name type="scientific">Nitrincola iocasae</name>
    <dbReference type="NCBI Taxonomy" id="2614693"/>
    <lineage>
        <taxon>Bacteria</taxon>
        <taxon>Pseudomonadati</taxon>
        <taxon>Pseudomonadota</taxon>
        <taxon>Gammaproteobacteria</taxon>
        <taxon>Oceanospirillales</taxon>
        <taxon>Oceanospirillaceae</taxon>
        <taxon>Nitrincola</taxon>
    </lineage>
</organism>
<gene>
    <name evidence="2" type="ORF">F5I99_02155</name>
</gene>
<protein>
    <submittedName>
        <fullName evidence="2">SDR family oxidoreductase</fullName>
    </submittedName>
</protein>
<dbReference type="PANTHER" id="PTHR47129">
    <property type="entry name" value="QUINONE OXIDOREDUCTASE 2"/>
    <property type="match status" value="1"/>
</dbReference>
<dbReference type="Proteomes" id="UP000325606">
    <property type="component" value="Chromosome"/>
</dbReference>
<feature type="domain" description="NAD(P)-binding" evidence="1">
    <location>
        <begin position="6"/>
        <end position="182"/>
    </location>
</feature>
<dbReference type="SUPFAM" id="SSF51735">
    <property type="entry name" value="NAD(P)-binding Rossmann-fold domains"/>
    <property type="match status" value="1"/>
</dbReference>
<dbReference type="InterPro" id="IPR036291">
    <property type="entry name" value="NAD(P)-bd_dom_sf"/>
</dbReference>
<sequence length="286" mass="30688">MILITGASGQLGRQVIDLLLQSLPAEKIVAGVRTPDSVSDLKARGVQVRQMDYTQPESLDRALTGIQQLLLISSSEVGQRATQHHNVIDAAQKAGVTMLAYTSLLHADTSPLGLADEHRQTEAELKTSGLNWVLLRNGWYTENYLAGLPAALEHGTLIGCAGDGRIASATRHDYAAAAVTVLLEGAKHYHKTYELAGDTSYSLAEYADIIHQLTGKNVAYQNLSETDYRNTLISIGLPEHLAELLADSDTGASQGALFDGSQQLSQLTGRPTTSLESALRSALEKI</sequence>
<evidence type="ECO:0000259" key="1">
    <source>
        <dbReference type="Pfam" id="PF13460"/>
    </source>
</evidence>
<dbReference type="KEGG" id="nik:F5I99_02155"/>
<dbReference type="AlphaFoldDB" id="A0A5J6LA75"/>
<dbReference type="RefSeq" id="WP_151053435.1">
    <property type="nucleotide sequence ID" value="NZ_CP044222.1"/>
</dbReference>
<dbReference type="PANTHER" id="PTHR47129:SF1">
    <property type="entry name" value="NMRA-LIKE DOMAIN-CONTAINING PROTEIN"/>
    <property type="match status" value="1"/>
</dbReference>
<name>A0A5J6LA75_9GAMM</name>
<accession>A0A5J6LA75</accession>
<evidence type="ECO:0000313" key="2">
    <source>
        <dbReference type="EMBL" id="QEW05390.1"/>
    </source>
</evidence>
<dbReference type="InterPro" id="IPR016040">
    <property type="entry name" value="NAD(P)-bd_dom"/>
</dbReference>
<reference evidence="2 3" key="1">
    <citation type="submission" date="2019-09" db="EMBL/GenBank/DDBJ databases">
        <title>Nitrincola iocasae sp. nov., a bacterium isolated from the sediment collected at a cold seep field in South China Sea.</title>
        <authorList>
            <person name="Zhang H."/>
            <person name="Wang H."/>
            <person name="Li C."/>
        </authorList>
    </citation>
    <scope>NUCLEOTIDE SEQUENCE [LARGE SCALE GENOMIC DNA]</scope>
    <source>
        <strain evidence="2 3">KXZD1103</strain>
    </source>
</reference>
<evidence type="ECO:0000313" key="3">
    <source>
        <dbReference type="Proteomes" id="UP000325606"/>
    </source>
</evidence>